<keyword evidence="4" id="KW-1185">Reference proteome</keyword>
<feature type="transmembrane region" description="Helical" evidence="1">
    <location>
        <begin position="300"/>
        <end position="323"/>
    </location>
</feature>
<feature type="transmembrane region" description="Helical" evidence="1">
    <location>
        <begin position="21"/>
        <end position="43"/>
    </location>
</feature>
<gene>
    <name evidence="3" type="ORF">CPLU01_11341</name>
</gene>
<dbReference type="AlphaFoldDB" id="A0A8H6N8G4"/>
<dbReference type="Proteomes" id="UP000654918">
    <property type="component" value="Unassembled WGS sequence"/>
</dbReference>
<dbReference type="PANTHER" id="PTHR35395:SF1">
    <property type="entry name" value="DUF6536 DOMAIN-CONTAINING PROTEIN"/>
    <property type="match status" value="1"/>
</dbReference>
<sequence length="397" mass="43702">MTLSAKSKGLLPRDRWRRSALAFAAAAFLAFSLNLSFILWATVNTTIRDGIGTISDRSCASIKAWNSSIHVVINIISTTLFSGSNYCMQRLMAPTRSEIDRAHAEKRWLDVGVPSVRNLWRMPVGRKLLWLLLFILALYGCIGLLVYGLKAMDSNQEVPMWKLGLGVVRGSTILNTSFIGRGSQNLLHNVILANTPQVVMTAIYYLYNSLFTSISIATEWDRFGSDCKGLRVSSKPRQDQRETYFLQLPYRYSLPLAAFSAFMHWLISQSLFLVSLELWTTTMSPELSTVANGEGLISCGWSPIGVMCVIVASLLLLAFLLVVGGRRLWFGVMPVASSCSAAIAAACHPFEAKNTDEADAWTKPVRWGVVSAPDASPGHCSFSSGPVKDPVLGRMYA</sequence>
<feature type="transmembrane region" description="Helical" evidence="1">
    <location>
        <begin position="256"/>
        <end position="280"/>
    </location>
</feature>
<dbReference type="EMBL" id="WIGO01000210">
    <property type="protein sequence ID" value="KAF6823548.1"/>
    <property type="molecule type" value="Genomic_DNA"/>
</dbReference>
<reference evidence="3" key="1">
    <citation type="journal article" date="2020" name="Phytopathology">
        <title>Genome Sequence Resources of Colletotrichum truncatum, C. plurivorum, C. musicola, and C. sojae: Four Species Pathogenic to Soybean (Glycine max).</title>
        <authorList>
            <person name="Rogerio F."/>
            <person name="Boufleur T.R."/>
            <person name="Ciampi-Guillardi M."/>
            <person name="Sukno S.A."/>
            <person name="Thon M.R."/>
            <person name="Massola Junior N.S."/>
            <person name="Baroncelli R."/>
        </authorList>
    </citation>
    <scope>NUCLEOTIDE SEQUENCE</scope>
    <source>
        <strain evidence="3">LFN00145</strain>
    </source>
</reference>
<dbReference type="PANTHER" id="PTHR35395">
    <property type="entry name" value="DUF6536 DOMAIN-CONTAINING PROTEIN"/>
    <property type="match status" value="1"/>
</dbReference>
<evidence type="ECO:0000256" key="1">
    <source>
        <dbReference type="SAM" id="Phobius"/>
    </source>
</evidence>
<feature type="transmembrane region" description="Helical" evidence="1">
    <location>
        <begin position="128"/>
        <end position="149"/>
    </location>
</feature>
<proteinExistence type="predicted"/>
<feature type="domain" description="DUF6536" evidence="2">
    <location>
        <begin position="16"/>
        <end position="138"/>
    </location>
</feature>
<dbReference type="InterPro" id="IPR046623">
    <property type="entry name" value="DUF6536"/>
</dbReference>
<protein>
    <recommendedName>
        <fullName evidence="2">DUF6536 domain-containing protein</fullName>
    </recommendedName>
</protein>
<accession>A0A8H6N8G4</accession>
<keyword evidence="1" id="KW-0472">Membrane</keyword>
<evidence type="ECO:0000313" key="4">
    <source>
        <dbReference type="Proteomes" id="UP000654918"/>
    </source>
</evidence>
<evidence type="ECO:0000259" key="2">
    <source>
        <dbReference type="Pfam" id="PF20163"/>
    </source>
</evidence>
<keyword evidence="1" id="KW-1133">Transmembrane helix</keyword>
<dbReference type="Pfam" id="PF20163">
    <property type="entry name" value="DUF6536"/>
    <property type="match status" value="1"/>
</dbReference>
<evidence type="ECO:0000313" key="3">
    <source>
        <dbReference type="EMBL" id="KAF6823548.1"/>
    </source>
</evidence>
<organism evidence="3 4">
    <name type="scientific">Colletotrichum plurivorum</name>
    <dbReference type="NCBI Taxonomy" id="2175906"/>
    <lineage>
        <taxon>Eukaryota</taxon>
        <taxon>Fungi</taxon>
        <taxon>Dikarya</taxon>
        <taxon>Ascomycota</taxon>
        <taxon>Pezizomycotina</taxon>
        <taxon>Sordariomycetes</taxon>
        <taxon>Hypocreomycetidae</taxon>
        <taxon>Glomerellales</taxon>
        <taxon>Glomerellaceae</taxon>
        <taxon>Colletotrichum</taxon>
        <taxon>Colletotrichum orchidearum species complex</taxon>
    </lineage>
</organism>
<keyword evidence="1" id="KW-0812">Transmembrane</keyword>
<name>A0A8H6N8G4_9PEZI</name>
<comment type="caution">
    <text evidence="3">The sequence shown here is derived from an EMBL/GenBank/DDBJ whole genome shotgun (WGS) entry which is preliminary data.</text>
</comment>